<proteinExistence type="predicted"/>
<name>A0A167HC86_CALVF</name>
<dbReference type="AlphaFoldDB" id="A0A167HC86"/>
<feature type="region of interest" description="Disordered" evidence="1">
    <location>
        <begin position="1"/>
        <end position="79"/>
    </location>
</feature>
<protein>
    <submittedName>
        <fullName evidence="2">Uncharacterized protein</fullName>
    </submittedName>
</protein>
<reference evidence="2 3" key="1">
    <citation type="journal article" date="2016" name="Mol. Biol. Evol.">
        <title>Comparative Genomics of Early-Diverging Mushroom-Forming Fungi Provides Insights into the Origins of Lignocellulose Decay Capabilities.</title>
        <authorList>
            <person name="Nagy L.G."/>
            <person name="Riley R."/>
            <person name="Tritt A."/>
            <person name="Adam C."/>
            <person name="Daum C."/>
            <person name="Floudas D."/>
            <person name="Sun H."/>
            <person name="Yadav J.S."/>
            <person name="Pangilinan J."/>
            <person name="Larsson K.H."/>
            <person name="Matsuura K."/>
            <person name="Barry K."/>
            <person name="Labutti K."/>
            <person name="Kuo R."/>
            <person name="Ohm R.A."/>
            <person name="Bhattacharya S.S."/>
            <person name="Shirouzu T."/>
            <person name="Yoshinaga Y."/>
            <person name="Martin F.M."/>
            <person name="Grigoriev I.V."/>
            <person name="Hibbett D.S."/>
        </authorList>
    </citation>
    <scope>NUCLEOTIDE SEQUENCE [LARGE SCALE GENOMIC DNA]</scope>
    <source>
        <strain evidence="2 3">TUFC12733</strain>
    </source>
</reference>
<evidence type="ECO:0000313" key="2">
    <source>
        <dbReference type="EMBL" id="KZO91471.1"/>
    </source>
</evidence>
<organism evidence="2 3">
    <name type="scientific">Calocera viscosa (strain TUFC12733)</name>
    <dbReference type="NCBI Taxonomy" id="1330018"/>
    <lineage>
        <taxon>Eukaryota</taxon>
        <taxon>Fungi</taxon>
        <taxon>Dikarya</taxon>
        <taxon>Basidiomycota</taxon>
        <taxon>Agaricomycotina</taxon>
        <taxon>Dacrymycetes</taxon>
        <taxon>Dacrymycetales</taxon>
        <taxon>Dacrymycetaceae</taxon>
        <taxon>Calocera</taxon>
    </lineage>
</organism>
<dbReference type="Proteomes" id="UP000076738">
    <property type="component" value="Unassembled WGS sequence"/>
</dbReference>
<sequence>MIIESDTINLPPISLSANRTGRSAAPPPAYEDAVNQTGPMDAPALTPLSRTSQRSTGMSHLRKRRTQPEEEDAWSHASSADRTLVEPYASEPQVPNNQSTASKAWRIICIIGRILEPPEHRQYRYIRDLIRARRARRAELEQQQAMHRVHWEERQSAFADRRTASWNGFEARGWSAYWPGWGACGTGCGRSCGRSTGWTARAGGPSELREGPTGAGHVDLVQMQPGSRRGCGRGRGWGC</sequence>
<keyword evidence="3" id="KW-1185">Reference proteome</keyword>
<accession>A0A167HC86</accession>
<gene>
    <name evidence="2" type="ORF">CALVIDRAFT_343745</name>
</gene>
<evidence type="ECO:0000313" key="3">
    <source>
        <dbReference type="Proteomes" id="UP000076738"/>
    </source>
</evidence>
<dbReference type="EMBL" id="KV417322">
    <property type="protein sequence ID" value="KZO91471.1"/>
    <property type="molecule type" value="Genomic_DNA"/>
</dbReference>
<evidence type="ECO:0000256" key="1">
    <source>
        <dbReference type="SAM" id="MobiDB-lite"/>
    </source>
</evidence>
<feature type="compositionally biased region" description="Polar residues" evidence="1">
    <location>
        <begin position="48"/>
        <end position="58"/>
    </location>
</feature>